<dbReference type="Proteomes" id="UP000602510">
    <property type="component" value="Unassembled WGS sequence"/>
</dbReference>
<dbReference type="EMBL" id="WSZM01000117">
    <property type="protein sequence ID" value="KAF4041663.1"/>
    <property type="molecule type" value="Genomic_DNA"/>
</dbReference>
<evidence type="ECO:0000313" key="2">
    <source>
        <dbReference type="EMBL" id="KAF4041663.1"/>
    </source>
</evidence>
<dbReference type="AlphaFoldDB" id="A0A833T132"/>
<comment type="caution">
    <text evidence="2">The sequence shown here is derived from an EMBL/GenBank/DDBJ whole genome shotgun (WGS) entry which is preliminary data.</text>
</comment>
<feature type="compositionally biased region" description="Polar residues" evidence="1">
    <location>
        <begin position="18"/>
        <end position="34"/>
    </location>
</feature>
<organism evidence="2 3">
    <name type="scientific">Phytophthora infestans</name>
    <name type="common">Potato late blight agent</name>
    <name type="synonym">Botrytis infestans</name>
    <dbReference type="NCBI Taxonomy" id="4787"/>
    <lineage>
        <taxon>Eukaryota</taxon>
        <taxon>Sar</taxon>
        <taxon>Stramenopiles</taxon>
        <taxon>Oomycota</taxon>
        <taxon>Peronosporomycetes</taxon>
        <taxon>Peronosporales</taxon>
        <taxon>Peronosporaceae</taxon>
        <taxon>Phytophthora</taxon>
    </lineage>
</organism>
<reference evidence="2" key="1">
    <citation type="submission" date="2020-04" db="EMBL/GenBank/DDBJ databases">
        <title>Hybrid Assembly of Korean Phytophthora infestans isolates.</title>
        <authorList>
            <person name="Prokchorchik M."/>
            <person name="Lee Y."/>
            <person name="Seo J."/>
            <person name="Cho J.-H."/>
            <person name="Park Y.-E."/>
            <person name="Jang D.-C."/>
            <person name="Im J.-S."/>
            <person name="Choi J.-G."/>
            <person name="Park H.-J."/>
            <person name="Lee G.-B."/>
            <person name="Lee Y.-G."/>
            <person name="Hong S.-Y."/>
            <person name="Cho K."/>
            <person name="Sohn K.H."/>
        </authorList>
    </citation>
    <scope>NUCLEOTIDE SEQUENCE</scope>
    <source>
        <strain evidence="2">KR_1_A1</strain>
    </source>
</reference>
<evidence type="ECO:0000313" key="3">
    <source>
        <dbReference type="Proteomes" id="UP000602510"/>
    </source>
</evidence>
<keyword evidence="3" id="KW-1185">Reference proteome</keyword>
<gene>
    <name evidence="2" type="ORF">GN244_ATG06180</name>
</gene>
<feature type="compositionally biased region" description="Basic and acidic residues" evidence="1">
    <location>
        <begin position="76"/>
        <end position="94"/>
    </location>
</feature>
<feature type="region of interest" description="Disordered" evidence="1">
    <location>
        <begin position="75"/>
        <end position="108"/>
    </location>
</feature>
<sequence>MCVSPPGTTFGGEAGSSVDDNNTTTATSPSTRQSLDGAFVDVVGSTILDTNYPSQTETPAAAFYGAYDITTIPTKTKAEDVKYADPKPDGDNDKGTAWGVDELTEDPD</sequence>
<proteinExistence type="predicted"/>
<name>A0A833T132_PHYIN</name>
<evidence type="ECO:0000256" key="1">
    <source>
        <dbReference type="SAM" id="MobiDB-lite"/>
    </source>
</evidence>
<protein>
    <submittedName>
        <fullName evidence="2">Uncharacterized protein</fullName>
    </submittedName>
</protein>
<accession>A0A833T132</accession>
<feature type="region of interest" description="Disordered" evidence="1">
    <location>
        <begin position="1"/>
        <end position="34"/>
    </location>
</feature>